<keyword evidence="3 5" id="KW-0505">Motor protein</keyword>
<feature type="non-terminal residue" evidence="8">
    <location>
        <position position="298"/>
    </location>
</feature>
<dbReference type="Gene3D" id="3.40.850.10">
    <property type="entry name" value="Kinesin motor domain"/>
    <property type="match status" value="1"/>
</dbReference>
<dbReference type="SMART" id="SM00129">
    <property type="entry name" value="KISc"/>
    <property type="match status" value="1"/>
</dbReference>
<keyword evidence="9" id="KW-1185">Reference proteome</keyword>
<dbReference type="InterPro" id="IPR027640">
    <property type="entry name" value="Kinesin-like_fam"/>
</dbReference>
<dbReference type="GO" id="GO:0005524">
    <property type="term" value="F:ATP binding"/>
    <property type="evidence" value="ECO:0007669"/>
    <property type="project" value="UniProtKB-KW"/>
</dbReference>
<evidence type="ECO:0000256" key="2">
    <source>
        <dbReference type="ARBA" id="ARBA00022840"/>
    </source>
</evidence>
<protein>
    <recommendedName>
        <fullName evidence="5">Kinesin-like protein</fullName>
    </recommendedName>
</protein>
<comment type="similarity">
    <text evidence="4 5">Belongs to the TRAFAC class myosin-kinesin ATPase superfamily. Kinesin family.</text>
</comment>
<dbReference type="PROSITE" id="PS50067">
    <property type="entry name" value="KINESIN_MOTOR_2"/>
    <property type="match status" value="1"/>
</dbReference>
<accession>A0A067EZL2</accession>
<dbReference type="PRINTS" id="PR00380">
    <property type="entry name" value="KINESINHEAVY"/>
</dbReference>
<name>A0A067EZL2_CITSI</name>
<evidence type="ECO:0000256" key="1">
    <source>
        <dbReference type="ARBA" id="ARBA00022741"/>
    </source>
</evidence>
<keyword evidence="6" id="KW-0175">Coiled coil</keyword>
<dbReference type="InterPro" id="IPR019821">
    <property type="entry name" value="Kinesin_motor_CS"/>
</dbReference>
<dbReference type="InterPro" id="IPR001752">
    <property type="entry name" value="Kinesin_motor_dom"/>
</dbReference>
<reference evidence="8 9" key="1">
    <citation type="submission" date="2014-04" db="EMBL/GenBank/DDBJ databases">
        <authorList>
            <consortium name="International Citrus Genome Consortium"/>
            <person name="Gmitter F."/>
            <person name="Chen C."/>
            <person name="Farmerie W."/>
            <person name="Harkins T."/>
            <person name="Desany B."/>
            <person name="Mohiuddin M."/>
            <person name="Kodira C."/>
            <person name="Borodovsky M."/>
            <person name="Lomsadze A."/>
            <person name="Burns P."/>
            <person name="Jenkins J."/>
            <person name="Prochnik S."/>
            <person name="Shu S."/>
            <person name="Chapman J."/>
            <person name="Pitluck S."/>
            <person name="Schmutz J."/>
            <person name="Rokhsar D."/>
        </authorList>
    </citation>
    <scope>NUCLEOTIDE SEQUENCE</scope>
</reference>
<keyword evidence="2 5" id="KW-0067">ATP-binding</keyword>
<evidence type="ECO:0000256" key="4">
    <source>
        <dbReference type="PROSITE-ProRule" id="PRU00283"/>
    </source>
</evidence>
<dbReference type="PANTHER" id="PTHR47972">
    <property type="entry name" value="KINESIN-LIKE PROTEIN KLP-3"/>
    <property type="match status" value="1"/>
</dbReference>
<dbReference type="InterPro" id="IPR036961">
    <property type="entry name" value="Kinesin_motor_dom_sf"/>
</dbReference>
<gene>
    <name evidence="8" type="ORF">CISIN_1g0010072mg</name>
</gene>
<feature type="domain" description="Kinesin motor" evidence="7">
    <location>
        <begin position="1"/>
        <end position="224"/>
    </location>
</feature>
<dbReference type="Pfam" id="PF00225">
    <property type="entry name" value="Kinesin"/>
    <property type="match status" value="1"/>
</dbReference>
<dbReference type="Proteomes" id="UP000027120">
    <property type="component" value="Unassembled WGS sequence"/>
</dbReference>
<dbReference type="AlphaFoldDB" id="A0A067EZL2"/>
<organism evidence="8 9">
    <name type="scientific">Citrus sinensis</name>
    <name type="common">Sweet orange</name>
    <name type="synonym">Citrus aurantium var. sinensis</name>
    <dbReference type="NCBI Taxonomy" id="2711"/>
    <lineage>
        <taxon>Eukaryota</taxon>
        <taxon>Viridiplantae</taxon>
        <taxon>Streptophyta</taxon>
        <taxon>Embryophyta</taxon>
        <taxon>Tracheophyta</taxon>
        <taxon>Spermatophyta</taxon>
        <taxon>Magnoliopsida</taxon>
        <taxon>eudicotyledons</taxon>
        <taxon>Gunneridae</taxon>
        <taxon>Pentapetalae</taxon>
        <taxon>rosids</taxon>
        <taxon>malvids</taxon>
        <taxon>Sapindales</taxon>
        <taxon>Rutaceae</taxon>
        <taxon>Aurantioideae</taxon>
        <taxon>Citrus</taxon>
    </lineage>
</organism>
<dbReference type="PROSITE" id="PS00411">
    <property type="entry name" value="KINESIN_MOTOR_1"/>
    <property type="match status" value="1"/>
</dbReference>
<proteinExistence type="inferred from homology"/>
<dbReference type="GO" id="GO:0005874">
    <property type="term" value="C:microtubule"/>
    <property type="evidence" value="ECO:0007669"/>
    <property type="project" value="UniProtKB-KW"/>
</dbReference>
<evidence type="ECO:0000313" key="8">
    <source>
        <dbReference type="EMBL" id="KDO60579.1"/>
    </source>
</evidence>
<keyword evidence="5" id="KW-0493">Microtubule</keyword>
<evidence type="ECO:0000259" key="7">
    <source>
        <dbReference type="PROSITE" id="PS50067"/>
    </source>
</evidence>
<dbReference type="SUPFAM" id="SSF52540">
    <property type="entry name" value="P-loop containing nucleoside triphosphate hydrolases"/>
    <property type="match status" value="1"/>
</dbReference>
<evidence type="ECO:0000256" key="3">
    <source>
        <dbReference type="ARBA" id="ARBA00023175"/>
    </source>
</evidence>
<evidence type="ECO:0000313" key="9">
    <source>
        <dbReference type="Proteomes" id="UP000027120"/>
    </source>
</evidence>
<keyword evidence="1 5" id="KW-0547">Nucleotide-binding</keyword>
<dbReference type="EMBL" id="KK784931">
    <property type="protein sequence ID" value="KDO60579.1"/>
    <property type="molecule type" value="Genomic_DNA"/>
</dbReference>
<sequence>MEGSSHDRGLYARCFEELFDLSNSDTTATARFNFAVTVFELYNEQLRELLPQTGNGLAKIRLQSLESSIELVQEKVDNPLEFSKVLKSAFQSRGNDVSKFNVSHLIIMIHIYYNNLITGENLYSKLSLVDLAGSEGLIAEDDSGERITDVLHVMKSLSALGDVLSSLTSRKDIVPYENSMLTKVLADSLGESSKTLMIVNICPNAANMSETLSSLNFSSRARSTVLSLGNRDTIKKWRDIANDARKELYEREKEIQDLKQEILGLRQALKEANDQCVLLYNEVQKAWKVSFTLQSDLK</sequence>
<dbReference type="PANTHER" id="PTHR47972:SF22">
    <property type="entry name" value="KINESIN-LIKE PROTEIN KIN-14A-RELATED"/>
    <property type="match status" value="1"/>
</dbReference>
<dbReference type="GO" id="GO:0008017">
    <property type="term" value="F:microtubule binding"/>
    <property type="evidence" value="ECO:0007669"/>
    <property type="project" value="InterPro"/>
</dbReference>
<dbReference type="GO" id="GO:0003777">
    <property type="term" value="F:microtubule motor activity"/>
    <property type="evidence" value="ECO:0007669"/>
    <property type="project" value="InterPro"/>
</dbReference>
<evidence type="ECO:0000256" key="5">
    <source>
        <dbReference type="RuleBase" id="RU000394"/>
    </source>
</evidence>
<feature type="coiled-coil region" evidence="6">
    <location>
        <begin position="241"/>
        <end position="275"/>
    </location>
</feature>
<evidence type="ECO:0000256" key="6">
    <source>
        <dbReference type="SAM" id="Coils"/>
    </source>
</evidence>
<dbReference type="InterPro" id="IPR027417">
    <property type="entry name" value="P-loop_NTPase"/>
</dbReference>
<comment type="caution">
    <text evidence="4">Lacks conserved residue(s) required for the propagation of feature annotation.</text>
</comment>
<dbReference type="GO" id="GO:0007018">
    <property type="term" value="P:microtubule-based movement"/>
    <property type="evidence" value="ECO:0007669"/>
    <property type="project" value="InterPro"/>
</dbReference>